<accession>A0ABS4IRS8</accession>
<proteinExistence type="predicted"/>
<evidence type="ECO:0000313" key="2">
    <source>
        <dbReference type="Proteomes" id="UP001519287"/>
    </source>
</evidence>
<organism evidence="1 2">
    <name type="scientific">Paenibacillus eucommiae</name>
    <dbReference type="NCBI Taxonomy" id="1355755"/>
    <lineage>
        <taxon>Bacteria</taxon>
        <taxon>Bacillati</taxon>
        <taxon>Bacillota</taxon>
        <taxon>Bacilli</taxon>
        <taxon>Bacillales</taxon>
        <taxon>Paenibacillaceae</taxon>
        <taxon>Paenibacillus</taxon>
    </lineage>
</organism>
<protein>
    <submittedName>
        <fullName evidence="1">Uncharacterized protein</fullName>
    </submittedName>
</protein>
<evidence type="ECO:0000313" key="1">
    <source>
        <dbReference type="EMBL" id="MBP1990245.1"/>
    </source>
</evidence>
<comment type="caution">
    <text evidence="1">The sequence shown here is derived from an EMBL/GenBank/DDBJ whole genome shotgun (WGS) entry which is preliminary data.</text>
</comment>
<dbReference type="RefSeq" id="WP_209971030.1">
    <property type="nucleotide sequence ID" value="NZ_JAGGLB010000004.1"/>
</dbReference>
<keyword evidence="2" id="KW-1185">Reference proteome</keyword>
<dbReference type="EMBL" id="JAGGLB010000004">
    <property type="protein sequence ID" value="MBP1990245.1"/>
    <property type="molecule type" value="Genomic_DNA"/>
</dbReference>
<reference evidence="1 2" key="1">
    <citation type="submission" date="2021-03" db="EMBL/GenBank/DDBJ databases">
        <title>Genomic Encyclopedia of Type Strains, Phase IV (KMG-IV): sequencing the most valuable type-strain genomes for metagenomic binning, comparative biology and taxonomic classification.</title>
        <authorList>
            <person name="Goeker M."/>
        </authorList>
    </citation>
    <scope>NUCLEOTIDE SEQUENCE [LARGE SCALE GENOMIC DNA]</scope>
    <source>
        <strain evidence="1 2">DSM 26048</strain>
    </source>
</reference>
<dbReference type="Proteomes" id="UP001519287">
    <property type="component" value="Unassembled WGS sequence"/>
</dbReference>
<gene>
    <name evidence="1" type="ORF">J2Z66_001843</name>
</gene>
<name>A0ABS4IRS8_9BACL</name>
<sequence>MKYVVDTDLSRFDVYVDSVLKKSDMGFSEAVLSVSKIQFFSGAPAGSVYFDNVIVRTGGIVKQANNRVFETYDSQTTGLAPASWTLDDTSGGTVKIAEQPSATDKSVLLNDTSATNAVIASRTFTATSGYVTVEFDVKPGQTGAFLDAGSVFDSSGNRPVRAYFDHLSDTFKGTVAKIWIEADNLNDIIDCAYLICSEAIEKTGYKIDFEKFYLCDVYTYDRYCTPLEKGQKIVLDYLLPVIKDVL</sequence>